<dbReference type="RefSeq" id="WP_119425019.1">
    <property type="nucleotide sequence ID" value="NZ_QQXK01000019.1"/>
</dbReference>
<accession>A0A399JC95</accession>
<name>A0A399JC95_9MICC</name>
<proteinExistence type="predicted"/>
<protein>
    <submittedName>
        <fullName evidence="1">Uncharacterized protein</fullName>
    </submittedName>
</protein>
<keyword evidence="2" id="KW-1185">Reference proteome</keyword>
<evidence type="ECO:0000313" key="1">
    <source>
        <dbReference type="EMBL" id="RII41869.1"/>
    </source>
</evidence>
<dbReference type="AlphaFoldDB" id="A0A399JC95"/>
<organism evidence="1 2">
    <name type="scientific">Galactobacter valiniphilus</name>
    <dbReference type="NCBI Taxonomy" id="2676122"/>
    <lineage>
        <taxon>Bacteria</taxon>
        <taxon>Bacillati</taxon>
        <taxon>Actinomycetota</taxon>
        <taxon>Actinomycetes</taxon>
        <taxon>Micrococcales</taxon>
        <taxon>Micrococcaceae</taxon>
        <taxon>Galactobacter</taxon>
    </lineage>
</organism>
<reference evidence="1 2" key="1">
    <citation type="submission" date="2018-07" db="EMBL/GenBank/DDBJ databases">
        <title>Arthrobacter sp. nov., isolated from raw cow's milk with high bacterial count.</title>
        <authorList>
            <person name="Hahne J."/>
            <person name="Isele D."/>
            <person name="Lipski A."/>
        </authorList>
    </citation>
    <scope>NUCLEOTIDE SEQUENCE [LARGE SCALE GENOMIC DNA]</scope>
    <source>
        <strain evidence="1 2">JZ R-35</strain>
    </source>
</reference>
<evidence type="ECO:0000313" key="2">
    <source>
        <dbReference type="Proteomes" id="UP000265419"/>
    </source>
</evidence>
<comment type="caution">
    <text evidence="1">The sequence shown here is derived from an EMBL/GenBank/DDBJ whole genome shotgun (WGS) entry which is preliminary data.</text>
</comment>
<sequence>MGTSNAATLRALAAAREAAAQADLLADIRTEAQRAADNSQFLVDQLGGPVVVPEPVPEAVTP</sequence>
<dbReference type="EMBL" id="QQXK01000019">
    <property type="protein sequence ID" value="RII41869.1"/>
    <property type="molecule type" value="Genomic_DNA"/>
</dbReference>
<gene>
    <name evidence="1" type="ORF">DWB68_10100</name>
</gene>
<dbReference type="Proteomes" id="UP000265419">
    <property type="component" value="Unassembled WGS sequence"/>
</dbReference>